<dbReference type="EMBL" id="BMOU01000005">
    <property type="protein sequence ID" value="GGN98387.1"/>
    <property type="molecule type" value="Genomic_DNA"/>
</dbReference>
<evidence type="ECO:0000313" key="3">
    <source>
        <dbReference type="EMBL" id="GGN98387.1"/>
    </source>
</evidence>
<comment type="caution">
    <text evidence="3">The sequence shown here is derived from an EMBL/GenBank/DDBJ whole genome shotgun (WGS) entry which is preliminary data.</text>
</comment>
<feature type="coiled-coil region" evidence="1">
    <location>
        <begin position="84"/>
        <end position="111"/>
    </location>
</feature>
<feature type="transmembrane region" description="Helical" evidence="2">
    <location>
        <begin position="252"/>
        <end position="276"/>
    </location>
</feature>
<evidence type="ECO:0000256" key="2">
    <source>
        <dbReference type="SAM" id="Phobius"/>
    </source>
</evidence>
<dbReference type="InterPro" id="IPR005240">
    <property type="entry name" value="DUF389"/>
</dbReference>
<dbReference type="AlphaFoldDB" id="A0A830GNR0"/>
<dbReference type="Pfam" id="PF04087">
    <property type="entry name" value="DUF389"/>
    <property type="match status" value="1"/>
</dbReference>
<feature type="transmembrane region" description="Helical" evidence="2">
    <location>
        <begin position="282"/>
        <end position="305"/>
    </location>
</feature>
<keyword evidence="2" id="KW-1133">Transmembrane helix</keyword>
<feature type="transmembrane region" description="Helical" evidence="2">
    <location>
        <begin position="326"/>
        <end position="346"/>
    </location>
</feature>
<keyword evidence="2" id="KW-0812">Transmembrane</keyword>
<feature type="transmembrane region" description="Helical" evidence="2">
    <location>
        <begin position="123"/>
        <end position="143"/>
    </location>
</feature>
<feature type="transmembrane region" description="Helical" evidence="2">
    <location>
        <begin position="183"/>
        <end position="208"/>
    </location>
</feature>
<organism evidence="3 4">
    <name type="scientific">Haloarcula pellucida</name>
    <dbReference type="NCBI Taxonomy" id="1427151"/>
    <lineage>
        <taxon>Archaea</taxon>
        <taxon>Methanobacteriati</taxon>
        <taxon>Methanobacteriota</taxon>
        <taxon>Stenosarchaea group</taxon>
        <taxon>Halobacteria</taxon>
        <taxon>Halobacteriales</taxon>
        <taxon>Haloarculaceae</taxon>
        <taxon>Haloarcula</taxon>
    </lineage>
</organism>
<dbReference type="PANTHER" id="PTHR20992">
    <property type="entry name" value="AT15442P-RELATED"/>
    <property type="match status" value="1"/>
</dbReference>
<gene>
    <name evidence="3" type="ORF">GCM10009030_28710</name>
</gene>
<name>A0A830GNR0_9EURY</name>
<evidence type="ECO:0000256" key="1">
    <source>
        <dbReference type="SAM" id="Coils"/>
    </source>
</evidence>
<accession>A0A830GNR0</accession>
<evidence type="ECO:0000313" key="4">
    <source>
        <dbReference type="Proteomes" id="UP000605784"/>
    </source>
</evidence>
<feature type="transmembrane region" description="Helical" evidence="2">
    <location>
        <begin position="149"/>
        <end position="171"/>
    </location>
</feature>
<feature type="transmembrane region" description="Helical" evidence="2">
    <location>
        <begin position="228"/>
        <end position="245"/>
    </location>
</feature>
<reference evidence="3" key="2">
    <citation type="submission" date="2020-09" db="EMBL/GenBank/DDBJ databases">
        <authorList>
            <person name="Sun Q."/>
            <person name="Ohkuma M."/>
        </authorList>
    </citation>
    <scope>NUCLEOTIDE SEQUENCE</scope>
    <source>
        <strain evidence="3">JCM 17820</strain>
    </source>
</reference>
<proteinExistence type="predicted"/>
<dbReference type="Proteomes" id="UP000605784">
    <property type="component" value="Unassembled WGS sequence"/>
</dbReference>
<keyword evidence="4" id="KW-1185">Reference proteome</keyword>
<reference evidence="3" key="1">
    <citation type="journal article" date="2014" name="Int. J. Syst. Evol. Microbiol.">
        <title>Complete genome sequence of Corynebacterium casei LMG S-19264T (=DSM 44701T), isolated from a smear-ripened cheese.</title>
        <authorList>
            <consortium name="US DOE Joint Genome Institute (JGI-PGF)"/>
            <person name="Walter F."/>
            <person name="Albersmeier A."/>
            <person name="Kalinowski J."/>
            <person name="Ruckert C."/>
        </authorList>
    </citation>
    <scope>NUCLEOTIDE SEQUENCE</scope>
    <source>
        <strain evidence="3">JCM 17820</strain>
    </source>
</reference>
<keyword evidence="2" id="KW-0472">Membrane</keyword>
<dbReference type="PANTHER" id="PTHR20992:SF9">
    <property type="entry name" value="AT15442P-RELATED"/>
    <property type="match status" value="1"/>
</dbReference>
<dbReference type="NCBIfam" id="TIGR00341">
    <property type="entry name" value="TIGR00341 family protein"/>
    <property type="match status" value="1"/>
</dbReference>
<protein>
    <submittedName>
        <fullName evidence="3">TIGR00341 family protein</fullName>
    </submittedName>
</protein>
<sequence>MFAAVARIAVRLVHLSVPTGKREAALGVLDDEGIDYVVSDETSNRDIAAVVSFPLPTNALEPVLEALREVGIDDDAYTVVVDANTVISRQFEALEDRFAEEEDEDRIAREELTSKANDLAPSLPTYAIMTVISAVIATAGLLLDSPAVVVGSMVIAPLIGPAMTANVGTVVDDQELFVRGVKLQAVGLLLAIVSATVFAVFVRTANVIPPLAEVTSVGQIRERVAPDFLSLVVALGAGAAGVISLTSGVSTALVGVMIAVALIPPAATVGIGIAWGEPLVSLGSGVLLLVNVLSINLAVLVGLWYQGYRPEHWFREGNARSATVKRIGVLVASILVLSAFLGGVTLDSFQRATTEAAIQDQIEGAVDAPARVLSVEVERTNTVIFQEPRRVVITVGIPPGTDPPGLAAELDEVADAAAGRDVETSVHYVVVETAA</sequence>
<keyword evidence="1" id="KW-0175">Coiled coil</keyword>